<dbReference type="AlphaFoldDB" id="A0A8W8LIU9"/>
<dbReference type="Proteomes" id="UP000005408">
    <property type="component" value="Unassembled WGS sequence"/>
</dbReference>
<feature type="region of interest" description="Disordered" evidence="1">
    <location>
        <begin position="1"/>
        <end position="85"/>
    </location>
</feature>
<name>A0A8W8LIU9_MAGGI</name>
<sequence>PLFNLDESSSESPSSSETDKPVETGRTEDSDSDSKGTKHTERSISNGSGGSSQPQSASKERDSVGNYSLPTSSQLISQNSSPVLMPKSQSELNIKKMYVKSVSVENNGKLDPERLENKKKRNQFLKLLTFKKKKS</sequence>
<proteinExistence type="predicted"/>
<evidence type="ECO:0000313" key="2">
    <source>
        <dbReference type="EnsemblMetazoa" id="G27695.3:cds"/>
    </source>
</evidence>
<feature type="compositionally biased region" description="Polar residues" evidence="1">
    <location>
        <begin position="65"/>
        <end position="85"/>
    </location>
</feature>
<accession>A0A8W8LIU9</accession>
<evidence type="ECO:0000313" key="3">
    <source>
        <dbReference type="Proteomes" id="UP000005408"/>
    </source>
</evidence>
<protein>
    <submittedName>
        <fullName evidence="2">Uncharacterized protein</fullName>
    </submittedName>
</protein>
<keyword evidence="3" id="KW-1185">Reference proteome</keyword>
<feature type="compositionally biased region" description="Basic and acidic residues" evidence="1">
    <location>
        <begin position="17"/>
        <end position="42"/>
    </location>
</feature>
<evidence type="ECO:0000256" key="1">
    <source>
        <dbReference type="SAM" id="MobiDB-lite"/>
    </source>
</evidence>
<organism evidence="2 3">
    <name type="scientific">Magallana gigas</name>
    <name type="common">Pacific oyster</name>
    <name type="synonym">Crassostrea gigas</name>
    <dbReference type="NCBI Taxonomy" id="29159"/>
    <lineage>
        <taxon>Eukaryota</taxon>
        <taxon>Metazoa</taxon>
        <taxon>Spiralia</taxon>
        <taxon>Lophotrochozoa</taxon>
        <taxon>Mollusca</taxon>
        <taxon>Bivalvia</taxon>
        <taxon>Autobranchia</taxon>
        <taxon>Pteriomorphia</taxon>
        <taxon>Ostreida</taxon>
        <taxon>Ostreoidea</taxon>
        <taxon>Ostreidae</taxon>
        <taxon>Magallana</taxon>
    </lineage>
</organism>
<dbReference type="EnsemblMetazoa" id="G27695.3">
    <property type="protein sequence ID" value="G27695.3:cds"/>
    <property type="gene ID" value="G27695"/>
</dbReference>
<reference evidence="2" key="1">
    <citation type="submission" date="2022-08" db="UniProtKB">
        <authorList>
            <consortium name="EnsemblMetazoa"/>
        </authorList>
    </citation>
    <scope>IDENTIFICATION</scope>
    <source>
        <strain evidence="2">05x7-T-G4-1.051#20</strain>
    </source>
</reference>
<feature type="compositionally biased region" description="Low complexity" evidence="1">
    <location>
        <begin position="43"/>
        <end position="57"/>
    </location>
</feature>